<feature type="domain" description="DAC" evidence="7">
    <location>
        <begin position="89"/>
        <end position="249"/>
    </location>
</feature>
<evidence type="ECO:0000256" key="4">
    <source>
        <dbReference type="ARBA" id="ARBA00022741"/>
    </source>
</evidence>
<dbReference type="EMBL" id="LKCM01000260">
    <property type="protein sequence ID" value="KPQ42177.1"/>
    <property type="molecule type" value="Genomic_DNA"/>
</dbReference>
<comment type="cofactor">
    <cofactor evidence="6">
        <name>Mn(2+)</name>
        <dbReference type="ChEBI" id="CHEBI:29035"/>
    </cofactor>
</comment>
<keyword evidence="4 6" id="KW-0547">Nucleotide-binding</keyword>
<dbReference type="GO" id="GO:0106408">
    <property type="term" value="F:diadenylate cyclase activity"/>
    <property type="evidence" value="ECO:0007669"/>
    <property type="project" value="UniProtKB-EC"/>
</dbReference>
<dbReference type="Pfam" id="PF02457">
    <property type="entry name" value="DAC"/>
    <property type="match status" value="1"/>
</dbReference>
<evidence type="ECO:0000313" key="9">
    <source>
        <dbReference type="Proteomes" id="UP000050360"/>
    </source>
</evidence>
<keyword evidence="3 6" id="KW-0548">Nucleotidyltransferase</keyword>
<evidence type="ECO:0000256" key="2">
    <source>
        <dbReference type="ARBA" id="ARBA00022679"/>
    </source>
</evidence>
<evidence type="ECO:0000256" key="5">
    <source>
        <dbReference type="ARBA" id="ARBA00022840"/>
    </source>
</evidence>
<keyword evidence="2 6" id="KW-0808">Transferase</keyword>
<dbReference type="EC" id="2.7.7.85" evidence="6"/>
<comment type="function">
    <text evidence="6">Diadenylate cyclase that catalyzes the condensation of 2 ATP molecules into cyclic di-AMP (c-di-AMP). c-di-AMP is a second messenger for intracellular signal transduction involved in the control of important regulatory processes such as osmoregulation.</text>
</comment>
<name>A0A0P8A6I2_9EURY</name>
<accession>A0A0P8A6I2</accession>
<dbReference type="InterPro" id="IPR050338">
    <property type="entry name" value="DisA"/>
</dbReference>
<dbReference type="InterPro" id="IPR036888">
    <property type="entry name" value="DNA_integrity_DisA_N_sf"/>
</dbReference>
<dbReference type="PANTHER" id="PTHR34185:SF1">
    <property type="entry name" value="DIADENYLATE CYCLASE"/>
    <property type="match status" value="1"/>
</dbReference>
<dbReference type="AlphaFoldDB" id="A0A0P8A6I2"/>
<dbReference type="GO" id="GO:0030145">
    <property type="term" value="F:manganese ion binding"/>
    <property type="evidence" value="ECO:0007669"/>
    <property type="project" value="UniProtKB-UniRule"/>
</dbReference>
<dbReference type="HAMAP" id="MF_00840">
    <property type="entry name" value="DacZ"/>
    <property type="match status" value="1"/>
</dbReference>
<reference evidence="8 9" key="1">
    <citation type="submission" date="2015-09" db="EMBL/GenBank/DDBJ databases">
        <title>A metagenomics-based metabolic model of nitrate-dependent anaerobic oxidation of methane by Methanoperedens-like archaea.</title>
        <authorList>
            <person name="Arshad A."/>
            <person name="Speth D.R."/>
            <person name="De Graaf R.M."/>
            <person name="Op Den Camp H.J."/>
            <person name="Jetten M.S."/>
            <person name="Welte C.U."/>
        </authorList>
    </citation>
    <scope>NUCLEOTIDE SEQUENCE [LARGE SCALE GENOMIC DNA]</scope>
</reference>
<evidence type="ECO:0000256" key="1">
    <source>
        <dbReference type="ARBA" id="ARBA00000877"/>
    </source>
</evidence>
<dbReference type="PATRIC" id="fig|1719120.3.peg.3549"/>
<protein>
    <recommendedName>
        <fullName evidence="6">Diadenylate cyclase</fullName>
        <shortName evidence="6">DAC</shortName>
        <ecNumber evidence="6">2.7.7.85</ecNumber>
    </recommendedName>
    <alternativeName>
        <fullName evidence="6">Cyclic-di-AMP synthase</fullName>
        <shortName evidence="6">c-di-AMP synthase</shortName>
    </alternativeName>
</protein>
<evidence type="ECO:0000313" key="8">
    <source>
        <dbReference type="EMBL" id="KPQ42177.1"/>
    </source>
</evidence>
<dbReference type="SUPFAM" id="SSF116846">
    <property type="entry name" value="MIT domain"/>
    <property type="match status" value="1"/>
</dbReference>
<organism evidence="8 9">
    <name type="scientific">Candidatus Methanoperedens nitratireducens</name>
    <dbReference type="NCBI Taxonomy" id="1392998"/>
    <lineage>
        <taxon>Archaea</taxon>
        <taxon>Methanobacteriati</taxon>
        <taxon>Methanobacteriota</taxon>
        <taxon>Stenosarchaea group</taxon>
        <taxon>Methanomicrobia</taxon>
        <taxon>Methanosarcinales</taxon>
        <taxon>ANME-2 cluster</taxon>
        <taxon>Candidatus Methanoperedentaceae</taxon>
        <taxon>Candidatus Methanoperedens</taxon>
    </lineage>
</organism>
<dbReference type="GO" id="GO:0005524">
    <property type="term" value="F:ATP binding"/>
    <property type="evidence" value="ECO:0007669"/>
    <property type="project" value="UniProtKB-UniRule"/>
</dbReference>
<comment type="caution">
    <text evidence="8">The sequence shown here is derived from an EMBL/GenBank/DDBJ whole genome shotgun (WGS) entry which is preliminary data.</text>
</comment>
<dbReference type="Gene3D" id="3.40.1700.10">
    <property type="entry name" value="DNA integrity scanning protein, DisA, N-terminal domain"/>
    <property type="match status" value="1"/>
</dbReference>
<dbReference type="InterPro" id="IPR036181">
    <property type="entry name" value="MIT_dom_sf"/>
</dbReference>
<dbReference type="InterPro" id="IPR003390">
    <property type="entry name" value="DNA_integrity_scan_DisA_N"/>
</dbReference>
<proteinExistence type="inferred from homology"/>
<gene>
    <name evidence="6" type="primary">dacZ</name>
    <name evidence="8" type="ORF">MPEBLZ_03263</name>
</gene>
<dbReference type="InterPro" id="IPR014499">
    <property type="entry name" value="DAC_DacZ"/>
</dbReference>
<keyword evidence="6" id="KW-0464">Manganese</keyword>
<evidence type="ECO:0000256" key="3">
    <source>
        <dbReference type="ARBA" id="ARBA00022695"/>
    </source>
</evidence>
<dbReference type="PROSITE" id="PS51794">
    <property type="entry name" value="DAC"/>
    <property type="match status" value="1"/>
</dbReference>
<dbReference type="PANTHER" id="PTHR34185">
    <property type="entry name" value="DIADENYLATE CYCLASE"/>
    <property type="match status" value="1"/>
</dbReference>
<dbReference type="Proteomes" id="UP000050360">
    <property type="component" value="Unassembled WGS sequence"/>
</dbReference>
<comment type="similarity">
    <text evidence="6">Belongs to the adenylate cyclase family. DacZ subfamily.</text>
</comment>
<sequence length="249" mass="27426">MGKNVLLDDGRNIVKRAESAHDRGDLELARELYIRAIARFKNAAEITDDFSEISVIRSLISYYQNRLALLQSNLGSIEVKKPRVNESSQNDITELLKGTGVNEKVFEAVIRIALEISTEGREGRSIGTAFLLGDSENVMAKSRQLIMNPFQGYKREEKLITDPDIRDNIKEFAQLDGVFVITGDGVVESAGRYITIDTGMVKLQKGLGTRHSSVAAITQRTDSIGVVISQSGGTIRIFRQGKIAATVKP</sequence>
<evidence type="ECO:0000259" key="7">
    <source>
        <dbReference type="PROSITE" id="PS51794"/>
    </source>
</evidence>
<dbReference type="GO" id="GO:0004016">
    <property type="term" value="F:adenylate cyclase activity"/>
    <property type="evidence" value="ECO:0007669"/>
    <property type="project" value="UniProtKB-UniRule"/>
</dbReference>
<comment type="catalytic activity">
    <reaction evidence="1 6">
        <text>2 ATP = 3',3'-c-di-AMP + 2 diphosphate</text>
        <dbReference type="Rhea" id="RHEA:35655"/>
        <dbReference type="ChEBI" id="CHEBI:30616"/>
        <dbReference type="ChEBI" id="CHEBI:33019"/>
        <dbReference type="ChEBI" id="CHEBI:71500"/>
        <dbReference type="EC" id="2.7.7.85"/>
    </reaction>
</comment>
<evidence type="ECO:0000256" key="6">
    <source>
        <dbReference type="HAMAP-Rule" id="MF_00840"/>
    </source>
</evidence>
<keyword evidence="5 6" id="KW-0067">ATP-binding</keyword>
<dbReference type="SUPFAM" id="SSF143597">
    <property type="entry name" value="YojJ-like"/>
    <property type="match status" value="1"/>
</dbReference>